<evidence type="ECO:0000259" key="7">
    <source>
        <dbReference type="Pfam" id="PF02016"/>
    </source>
</evidence>
<dbReference type="InterPro" id="IPR040921">
    <property type="entry name" value="Peptidase_S66C"/>
</dbReference>
<accession>A0A9D1YRD3</accession>
<feature type="active site" description="Charge relay system" evidence="6">
    <location>
        <position position="277"/>
    </location>
</feature>
<dbReference type="InterPro" id="IPR003507">
    <property type="entry name" value="S66_fam"/>
</dbReference>
<dbReference type="Pfam" id="PF02016">
    <property type="entry name" value="Peptidase_S66"/>
    <property type="match status" value="1"/>
</dbReference>
<reference evidence="9" key="1">
    <citation type="journal article" date="2021" name="PeerJ">
        <title>Extensive microbial diversity within the chicken gut microbiome revealed by metagenomics and culture.</title>
        <authorList>
            <person name="Gilroy R."/>
            <person name="Ravi A."/>
            <person name="Getino M."/>
            <person name="Pursley I."/>
            <person name="Horton D.L."/>
            <person name="Alikhan N.F."/>
            <person name="Baker D."/>
            <person name="Gharbi K."/>
            <person name="Hall N."/>
            <person name="Watson M."/>
            <person name="Adriaenssens E.M."/>
            <person name="Foster-Nyarko E."/>
            <person name="Jarju S."/>
            <person name="Secka A."/>
            <person name="Antonio M."/>
            <person name="Oren A."/>
            <person name="Chaudhuri R.R."/>
            <person name="La Ragione R."/>
            <person name="Hildebrand F."/>
            <person name="Pallen M.J."/>
        </authorList>
    </citation>
    <scope>NUCLEOTIDE SEQUENCE</scope>
    <source>
        <strain evidence="9">ChiSxjej3B15-24422</strain>
    </source>
</reference>
<dbReference type="SUPFAM" id="SSF52317">
    <property type="entry name" value="Class I glutamine amidotransferase-like"/>
    <property type="match status" value="1"/>
</dbReference>
<evidence type="ECO:0000256" key="4">
    <source>
        <dbReference type="ARBA" id="ARBA00022801"/>
    </source>
</evidence>
<dbReference type="Proteomes" id="UP000824007">
    <property type="component" value="Unassembled WGS sequence"/>
</dbReference>
<evidence type="ECO:0000259" key="8">
    <source>
        <dbReference type="Pfam" id="PF17676"/>
    </source>
</evidence>
<protein>
    <submittedName>
        <fullName evidence="9">LD-carboxypeptidase</fullName>
    </submittedName>
</protein>
<dbReference type="PANTHER" id="PTHR30237:SF2">
    <property type="entry name" value="MUREIN TETRAPEPTIDE CARBOXYPEPTIDASE"/>
    <property type="match status" value="1"/>
</dbReference>
<keyword evidence="5" id="KW-0720">Serine protease</keyword>
<proteinExistence type="inferred from homology"/>
<comment type="similarity">
    <text evidence="1">Belongs to the peptidase S66 family.</text>
</comment>
<evidence type="ECO:0000256" key="2">
    <source>
        <dbReference type="ARBA" id="ARBA00022645"/>
    </source>
</evidence>
<evidence type="ECO:0000256" key="6">
    <source>
        <dbReference type="PIRSR" id="PIRSR028757-1"/>
    </source>
</evidence>
<dbReference type="Pfam" id="PF17676">
    <property type="entry name" value="Peptidase_S66C"/>
    <property type="match status" value="1"/>
</dbReference>
<keyword evidence="2" id="KW-0121">Carboxypeptidase</keyword>
<dbReference type="Gene3D" id="3.40.50.10740">
    <property type="entry name" value="Class I glutamine amidotransferase-like"/>
    <property type="match status" value="1"/>
</dbReference>
<keyword evidence="3" id="KW-0645">Protease</keyword>
<dbReference type="InterPro" id="IPR029062">
    <property type="entry name" value="Class_I_gatase-like"/>
</dbReference>
<organism evidence="9 10">
    <name type="scientific">Candidatus Eisenbergiella pullistercoris</name>
    <dbReference type="NCBI Taxonomy" id="2838555"/>
    <lineage>
        <taxon>Bacteria</taxon>
        <taxon>Bacillati</taxon>
        <taxon>Bacillota</taxon>
        <taxon>Clostridia</taxon>
        <taxon>Lachnospirales</taxon>
        <taxon>Lachnospiraceae</taxon>
        <taxon>Eisenbergiella</taxon>
    </lineage>
</organism>
<evidence type="ECO:0000313" key="9">
    <source>
        <dbReference type="EMBL" id="HIY60846.1"/>
    </source>
</evidence>
<feature type="domain" description="LD-carboxypeptidase N-terminal" evidence="7">
    <location>
        <begin position="8"/>
        <end position="123"/>
    </location>
</feature>
<evidence type="ECO:0000256" key="1">
    <source>
        <dbReference type="ARBA" id="ARBA00010233"/>
    </source>
</evidence>
<sequence length="306" mass="33327">MEKGSRAGIVCCSDGRKAKTKEELDLLIRKLESLGLCPQLSPCIYAGNSASAGSGRERAQALMDFYRDDSIRVIFDISGGNAANEVLPFLDYPVIARTDKLFWGYSDLTVILNAIYAKTGRASVLWQVRNLLYEQGEEQTAALSEALFGKTEKGESVKESESLFSFPIHFMQKSRMEGIVAGGNLRCLLKLAGTGFWPDMQRKLLLLEGFGGGETMIASGLAQLEQMGVFRQISGLLLGTFTELEGSVPDADRRLSALVRQHAGPELPVAKTQRIGHGTDSAAVLIGGWMRLEEGRPDGQSGEEIF</sequence>
<dbReference type="InterPro" id="IPR027478">
    <property type="entry name" value="LdcA_N"/>
</dbReference>
<feature type="domain" description="LD-carboxypeptidase C-terminal" evidence="8">
    <location>
        <begin position="177"/>
        <end position="292"/>
    </location>
</feature>
<dbReference type="PIRSF" id="PIRSF028757">
    <property type="entry name" value="LD-carboxypeptidase"/>
    <property type="match status" value="1"/>
</dbReference>
<dbReference type="InterPro" id="IPR027461">
    <property type="entry name" value="Carboxypeptidase_A_C_sf"/>
</dbReference>
<dbReference type="Gene3D" id="3.50.30.60">
    <property type="entry name" value="LD-carboxypeptidase A C-terminal domain-like"/>
    <property type="match status" value="1"/>
</dbReference>
<comment type="caution">
    <text evidence="9">The sequence shown here is derived from an EMBL/GenBank/DDBJ whole genome shotgun (WGS) entry which is preliminary data.</text>
</comment>
<dbReference type="GO" id="GO:0006508">
    <property type="term" value="P:proteolysis"/>
    <property type="evidence" value="ECO:0007669"/>
    <property type="project" value="UniProtKB-KW"/>
</dbReference>
<dbReference type="GO" id="GO:0008236">
    <property type="term" value="F:serine-type peptidase activity"/>
    <property type="evidence" value="ECO:0007669"/>
    <property type="project" value="UniProtKB-KW"/>
</dbReference>
<dbReference type="AlphaFoldDB" id="A0A9D1YRD3"/>
<dbReference type="PANTHER" id="PTHR30237">
    <property type="entry name" value="MURAMOYLTETRAPEPTIDE CARBOXYPEPTIDASE"/>
    <property type="match status" value="1"/>
</dbReference>
<keyword evidence="4" id="KW-0378">Hydrolase</keyword>
<reference evidence="9" key="2">
    <citation type="submission" date="2021-04" db="EMBL/GenBank/DDBJ databases">
        <authorList>
            <person name="Gilroy R."/>
        </authorList>
    </citation>
    <scope>NUCLEOTIDE SEQUENCE</scope>
    <source>
        <strain evidence="9">ChiSxjej3B15-24422</strain>
    </source>
</reference>
<gene>
    <name evidence="9" type="ORF">H9831_09235</name>
</gene>
<feature type="active site" description="Nucleophile" evidence="6">
    <location>
        <position position="106"/>
    </location>
</feature>
<name>A0A9D1YRD3_9FIRM</name>
<dbReference type="InterPro" id="IPR040449">
    <property type="entry name" value="Peptidase_S66_N"/>
</dbReference>
<evidence type="ECO:0000256" key="3">
    <source>
        <dbReference type="ARBA" id="ARBA00022670"/>
    </source>
</evidence>
<dbReference type="SUPFAM" id="SSF141986">
    <property type="entry name" value="LD-carboxypeptidase A C-terminal domain-like"/>
    <property type="match status" value="1"/>
</dbReference>
<dbReference type="GO" id="GO:0004180">
    <property type="term" value="F:carboxypeptidase activity"/>
    <property type="evidence" value="ECO:0007669"/>
    <property type="project" value="UniProtKB-KW"/>
</dbReference>
<evidence type="ECO:0000313" key="10">
    <source>
        <dbReference type="Proteomes" id="UP000824007"/>
    </source>
</evidence>
<dbReference type="EMBL" id="DXDD01000113">
    <property type="protein sequence ID" value="HIY60846.1"/>
    <property type="molecule type" value="Genomic_DNA"/>
</dbReference>
<evidence type="ECO:0000256" key="5">
    <source>
        <dbReference type="ARBA" id="ARBA00022825"/>
    </source>
</evidence>
<feature type="active site" description="Charge relay system" evidence="6">
    <location>
        <position position="208"/>
    </location>
</feature>